<reference evidence="8 9" key="1">
    <citation type="submission" date="2019-09" db="EMBL/GenBank/DDBJ databases">
        <title>Goodfellowia gen. nov., a new genus of the Pseudonocardineae related to Actinoalloteichus, containing Goodfellowia coeruleoviolacea gen. nov., comb. nov. gen. nov., comb. nov.</title>
        <authorList>
            <person name="Labeda D."/>
        </authorList>
    </citation>
    <scope>NUCLEOTIDE SEQUENCE [LARGE SCALE GENOMIC DNA]</scope>
    <source>
        <strain evidence="8 9">AN110305</strain>
    </source>
</reference>
<proteinExistence type="inferred from homology"/>
<protein>
    <recommendedName>
        <fullName evidence="5">Fluorinase</fullName>
        <ecNumber evidence="4">2.5.1.63</ecNumber>
    </recommendedName>
</protein>
<dbReference type="PIRSF" id="PIRSF006779">
    <property type="entry name" value="UCP006779"/>
    <property type="match status" value="1"/>
</dbReference>
<dbReference type="InterPro" id="IPR046469">
    <property type="entry name" value="SAM_HAT_N"/>
</dbReference>
<keyword evidence="9" id="KW-1185">Reference proteome</keyword>
<evidence type="ECO:0000313" key="8">
    <source>
        <dbReference type="EMBL" id="KAA2252851.1"/>
    </source>
</evidence>
<gene>
    <name evidence="8" type="ORF">F0L68_34365</name>
</gene>
<evidence type="ECO:0000259" key="7">
    <source>
        <dbReference type="Pfam" id="PF20257"/>
    </source>
</evidence>
<comment type="similarity">
    <text evidence="3">Belongs to the SAM hydrolase / SAM-dependent halogenase family.</text>
</comment>
<dbReference type="OrthoDB" id="9792195at2"/>
<name>A0A5B2WM47_9PSEU</name>
<feature type="domain" description="S-adenosyl-l-methionine hydroxide adenosyltransferase N-terminal" evidence="6">
    <location>
        <begin position="11"/>
        <end position="93"/>
    </location>
</feature>
<accession>A0A5B2WM47</accession>
<dbReference type="Gene3D" id="2.40.30.90">
    <property type="entry name" value="Bacterial fluorinating enzyme like"/>
    <property type="match status" value="1"/>
</dbReference>
<dbReference type="InterPro" id="IPR002747">
    <property type="entry name" value="SAM_OH_AdoTrfase"/>
</dbReference>
<dbReference type="Pfam" id="PF20257">
    <property type="entry name" value="SAM_HAT_C"/>
    <property type="match status" value="1"/>
</dbReference>
<dbReference type="EMBL" id="VUOB01000072">
    <property type="protein sequence ID" value="KAA2252851.1"/>
    <property type="molecule type" value="Genomic_DNA"/>
</dbReference>
<dbReference type="Proteomes" id="UP000323454">
    <property type="component" value="Unassembled WGS sequence"/>
</dbReference>
<dbReference type="InterPro" id="IPR030978">
    <property type="entry name" value="Fluorinase"/>
</dbReference>
<evidence type="ECO:0000256" key="5">
    <source>
        <dbReference type="ARBA" id="ARBA00035701"/>
    </source>
</evidence>
<dbReference type="Pfam" id="PF01887">
    <property type="entry name" value="SAM_HAT_N"/>
    <property type="match status" value="1"/>
</dbReference>
<keyword evidence="1 8" id="KW-0808">Transferase</keyword>
<evidence type="ECO:0000256" key="3">
    <source>
        <dbReference type="ARBA" id="ARBA00024035"/>
    </source>
</evidence>
<dbReference type="InterPro" id="IPR023227">
    <property type="entry name" value="SAM_OH_AdoTrfase_C_sf"/>
</dbReference>
<dbReference type="InterPro" id="IPR023228">
    <property type="entry name" value="SAM_OH_AdoTrfase_N_sf"/>
</dbReference>
<evidence type="ECO:0000313" key="9">
    <source>
        <dbReference type="Proteomes" id="UP000323454"/>
    </source>
</evidence>
<reference evidence="8 9" key="2">
    <citation type="submission" date="2019-09" db="EMBL/GenBank/DDBJ databases">
        <authorList>
            <person name="Jin C."/>
        </authorList>
    </citation>
    <scope>NUCLEOTIDE SEQUENCE [LARGE SCALE GENOMIC DNA]</scope>
    <source>
        <strain evidence="8 9">AN110305</strain>
    </source>
</reference>
<dbReference type="NCBIfam" id="TIGR04507">
    <property type="entry name" value="fluorinase"/>
    <property type="match status" value="1"/>
</dbReference>
<dbReference type="InterPro" id="IPR046470">
    <property type="entry name" value="SAM_HAT_C"/>
</dbReference>
<dbReference type="EC" id="2.5.1.63" evidence="4"/>
<dbReference type="AlphaFoldDB" id="A0A5B2WM47"/>
<dbReference type="SUPFAM" id="SSF101852">
    <property type="entry name" value="Bacterial fluorinating enzyme, C-terminal domain"/>
    <property type="match status" value="1"/>
</dbReference>
<dbReference type="GO" id="GO:0033846">
    <property type="term" value="F:adenosyl-fluoride synthase activity"/>
    <property type="evidence" value="ECO:0007669"/>
    <property type="project" value="UniProtKB-EC"/>
</dbReference>
<feature type="domain" description="S-adenosyl-l-methionine hydroxide adenosyltransferase C-terminal" evidence="7">
    <location>
        <begin position="206"/>
        <end position="295"/>
    </location>
</feature>
<comment type="caution">
    <text evidence="8">The sequence shown here is derived from an EMBL/GenBank/DDBJ whole genome shotgun (WGS) entry which is preliminary data.</text>
</comment>
<sequence length="300" mass="32218">MASSRGNRPIIAFMSDLGITDDSVAQCKGLMLSVCPDVTIVDVCHTMKPWDVEEGARYIVDLPRFFPEGTVFATTTYPATGTTARSVAIRIKQAAKGGARGQWAGSGAGFERAEGSYIYIAPNNGLLTSVIEEHGYLEAYEVSSTEVIPELPEPTFYSREMVALPSGHLAAGFPLNKVGRPLADDEIVRFTRPQPSVETDGDLVGVVTNIDHPFGNIWTNIHRTDLERAGVGYGTKLKVVLDEVLPFELPLSPTFADAGPVGTPVAYLSSRGYLALARNAASLAYPYNLEAGIPVRVKVG</sequence>
<evidence type="ECO:0000256" key="4">
    <source>
        <dbReference type="ARBA" id="ARBA00035678"/>
    </source>
</evidence>
<evidence type="ECO:0000256" key="1">
    <source>
        <dbReference type="ARBA" id="ARBA00022679"/>
    </source>
</evidence>
<dbReference type="PANTHER" id="PTHR35092">
    <property type="entry name" value="CHLORINASE MJ1651"/>
    <property type="match status" value="1"/>
</dbReference>
<organism evidence="8 9">
    <name type="scientific">Solihabitans fulvus</name>
    <dbReference type="NCBI Taxonomy" id="1892852"/>
    <lineage>
        <taxon>Bacteria</taxon>
        <taxon>Bacillati</taxon>
        <taxon>Actinomycetota</taxon>
        <taxon>Actinomycetes</taxon>
        <taxon>Pseudonocardiales</taxon>
        <taxon>Pseudonocardiaceae</taxon>
        <taxon>Solihabitans</taxon>
    </lineage>
</organism>
<evidence type="ECO:0000259" key="6">
    <source>
        <dbReference type="Pfam" id="PF01887"/>
    </source>
</evidence>
<dbReference type="PANTHER" id="PTHR35092:SF1">
    <property type="entry name" value="CHLORINASE MJ1651"/>
    <property type="match status" value="1"/>
</dbReference>
<evidence type="ECO:0000256" key="2">
    <source>
        <dbReference type="ARBA" id="ARBA00022691"/>
    </source>
</evidence>
<dbReference type="Gene3D" id="3.40.50.10790">
    <property type="entry name" value="S-adenosyl-l-methionine hydroxide adenosyltransferase, N-terminal"/>
    <property type="match status" value="1"/>
</dbReference>
<dbReference type="SUPFAM" id="SSF102522">
    <property type="entry name" value="Bacterial fluorinating enzyme, N-terminal domain"/>
    <property type="match status" value="1"/>
</dbReference>
<keyword evidence="2" id="KW-0949">S-adenosyl-L-methionine</keyword>